<dbReference type="Proteomes" id="UP000234483">
    <property type="component" value="Unassembled WGS sequence"/>
</dbReference>
<dbReference type="InterPro" id="IPR050109">
    <property type="entry name" value="HTH-type_TetR-like_transc_reg"/>
</dbReference>
<dbReference type="InterPro" id="IPR001647">
    <property type="entry name" value="HTH_TetR"/>
</dbReference>
<sequence length="211" mass="21816">MSIEKSATRRRRRVPEEARREAIASARALLLSGGPDAVTLSAVAGEIGVTHANLIHHFGSAAGLQSALMGSMVSDLTQALDEAIARLKTDEGAPLELVNAVFDAFDTGGAGRLAAWITLSGDLSHLEPVRAAVQNLVEAIADKMGAQDAQAREGVGAAVMFIALSAFGEALIGPPLRDMLNLPDGAGRRVVASLLPRFLIPKASSTSASAT</sequence>
<name>A0A2N5CU30_9CAUL</name>
<dbReference type="Pfam" id="PF00440">
    <property type="entry name" value="TetR_N"/>
    <property type="match status" value="1"/>
</dbReference>
<dbReference type="PANTHER" id="PTHR30055:SF234">
    <property type="entry name" value="HTH-TYPE TRANSCRIPTIONAL REGULATOR BETI"/>
    <property type="match status" value="1"/>
</dbReference>
<evidence type="ECO:0000256" key="3">
    <source>
        <dbReference type="ARBA" id="ARBA00023163"/>
    </source>
</evidence>
<evidence type="ECO:0000256" key="1">
    <source>
        <dbReference type="ARBA" id="ARBA00023015"/>
    </source>
</evidence>
<dbReference type="EMBL" id="CP026100">
    <property type="protein sequence ID" value="AYV48025.1"/>
    <property type="molecule type" value="Genomic_DNA"/>
</dbReference>
<evidence type="ECO:0000313" key="8">
    <source>
        <dbReference type="Proteomes" id="UP000234483"/>
    </source>
</evidence>
<feature type="DNA-binding region" description="H-T-H motif" evidence="4">
    <location>
        <begin position="39"/>
        <end position="58"/>
    </location>
</feature>
<dbReference type="Gene3D" id="1.10.357.10">
    <property type="entry name" value="Tetracycline Repressor, domain 2"/>
    <property type="match status" value="1"/>
</dbReference>
<gene>
    <name evidence="6" type="ORF">C1707_18145</name>
    <name evidence="7" type="ORF">CFHF_11120</name>
</gene>
<dbReference type="GO" id="GO:0003700">
    <property type="term" value="F:DNA-binding transcription factor activity"/>
    <property type="evidence" value="ECO:0007669"/>
    <property type="project" value="TreeGrafter"/>
</dbReference>
<dbReference type="SUPFAM" id="SSF46689">
    <property type="entry name" value="Homeodomain-like"/>
    <property type="match status" value="1"/>
</dbReference>
<keyword evidence="9" id="KW-1185">Reference proteome</keyword>
<dbReference type="PROSITE" id="PS50977">
    <property type="entry name" value="HTH_TETR_2"/>
    <property type="match status" value="1"/>
</dbReference>
<keyword evidence="3" id="KW-0804">Transcription</keyword>
<evidence type="ECO:0000313" key="7">
    <source>
        <dbReference type="EMBL" id="PLR16289.1"/>
    </source>
</evidence>
<keyword evidence="1" id="KW-0805">Transcription regulation</keyword>
<dbReference type="EMBL" id="PJRQ01000021">
    <property type="protein sequence ID" value="PLR16289.1"/>
    <property type="molecule type" value="Genomic_DNA"/>
</dbReference>
<dbReference type="GO" id="GO:0000976">
    <property type="term" value="F:transcription cis-regulatory region binding"/>
    <property type="evidence" value="ECO:0007669"/>
    <property type="project" value="TreeGrafter"/>
</dbReference>
<feature type="domain" description="HTH tetR-type" evidence="5">
    <location>
        <begin position="16"/>
        <end position="76"/>
    </location>
</feature>
<dbReference type="PANTHER" id="PTHR30055">
    <property type="entry name" value="HTH-TYPE TRANSCRIPTIONAL REGULATOR RUTR"/>
    <property type="match status" value="1"/>
</dbReference>
<dbReference type="InterPro" id="IPR009057">
    <property type="entry name" value="Homeodomain-like_sf"/>
</dbReference>
<evidence type="ECO:0000256" key="2">
    <source>
        <dbReference type="ARBA" id="ARBA00023125"/>
    </source>
</evidence>
<dbReference type="OrthoDB" id="5526106at2"/>
<evidence type="ECO:0000313" key="6">
    <source>
        <dbReference type="EMBL" id="AYV48025.1"/>
    </source>
</evidence>
<dbReference type="RefSeq" id="WP_101713079.1">
    <property type="nucleotide sequence ID" value="NZ_CP026100.1"/>
</dbReference>
<keyword evidence="2 4" id="KW-0238">DNA-binding</keyword>
<reference evidence="6 9" key="2">
    <citation type="submission" date="2018-01" db="EMBL/GenBank/DDBJ databases">
        <title>Complete genome sequence of Caulobacter flavus RHGG3.</title>
        <authorList>
            <person name="Yang E."/>
        </authorList>
    </citation>
    <scope>NUCLEOTIDE SEQUENCE [LARGE SCALE GENOMIC DNA]</scope>
    <source>
        <strain evidence="6 9">RHGG3</strain>
    </source>
</reference>
<evidence type="ECO:0000256" key="4">
    <source>
        <dbReference type="PROSITE-ProRule" id="PRU00335"/>
    </source>
</evidence>
<protein>
    <submittedName>
        <fullName evidence="7">TetR/AcrR family transcriptional regulator</fullName>
    </submittedName>
</protein>
<dbReference type="AlphaFoldDB" id="A0A2N5CU30"/>
<reference evidence="7 8" key="1">
    <citation type="submission" date="2017-12" db="EMBL/GenBank/DDBJ databases">
        <title>The genome sequence of Caulobacter flavus CGMCC1 15093.</title>
        <authorList>
            <person name="Gao J."/>
            <person name="Mao X."/>
            <person name="Sun J."/>
        </authorList>
    </citation>
    <scope>NUCLEOTIDE SEQUENCE [LARGE SCALE GENOMIC DNA]</scope>
    <source>
        <strain evidence="7 8">CGMCC1 15093</strain>
    </source>
</reference>
<accession>A0A2N5CU30</accession>
<dbReference type="Proteomes" id="UP000281192">
    <property type="component" value="Chromosome"/>
</dbReference>
<evidence type="ECO:0000313" key="9">
    <source>
        <dbReference type="Proteomes" id="UP000281192"/>
    </source>
</evidence>
<proteinExistence type="predicted"/>
<organism evidence="7 8">
    <name type="scientific">Caulobacter flavus</name>
    <dbReference type="NCBI Taxonomy" id="1679497"/>
    <lineage>
        <taxon>Bacteria</taxon>
        <taxon>Pseudomonadati</taxon>
        <taxon>Pseudomonadota</taxon>
        <taxon>Alphaproteobacteria</taxon>
        <taxon>Caulobacterales</taxon>
        <taxon>Caulobacteraceae</taxon>
        <taxon>Caulobacter</taxon>
    </lineage>
</organism>
<dbReference type="KEGG" id="cfh:C1707_18145"/>
<evidence type="ECO:0000259" key="5">
    <source>
        <dbReference type="PROSITE" id="PS50977"/>
    </source>
</evidence>